<feature type="region of interest" description="Disordered" evidence="1">
    <location>
        <begin position="273"/>
        <end position="304"/>
    </location>
</feature>
<proteinExistence type="predicted"/>
<feature type="region of interest" description="Disordered" evidence="1">
    <location>
        <begin position="154"/>
        <end position="210"/>
    </location>
</feature>
<feature type="region of interest" description="Disordered" evidence="1">
    <location>
        <begin position="330"/>
        <end position="364"/>
    </location>
</feature>
<dbReference type="Proteomes" id="UP001287356">
    <property type="component" value="Unassembled WGS sequence"/>
</dbReference>
<sequence length="426" mass="43504">MATPKAAEPLDVLQQMFNEVLVQTGKALRAASRDSKGNIGPATAPINTRIPASIETFNTALDELESEILKTKSVLLRDLNQLKASRRPPPPPPELKLVAPPAPMAVDLESPAMSLISAPGFPGSGRPTKQDNKPVAPFPNMGFDLGASPDVAVTLSPKTVPKSNPKNSPRPAHTTATAGRLGSARKEAKAPSAQPPRPGAVPQSQAPQPSPAFHAKLVQAVGPNLSVSTGVRDNGAAAAAAQAASQAQAQAQAQAAAVSTAAATQPGPESIFTNMAFSLAPPPDEAQGLNQGRQPPPPPQQQQHTDVAMMGLGAGGASIFGQGNNFGGAGNGNGNGASATDASHGQQQANSNPGGRGAGAGEDSMMTNVDAKIDGLFDLGSAGMDMEMNYDLDGDGGDNSNFNDLYFNGSDDNMGSGEFDNAYFHL</sequence>
<dbReference type="AlphaFoldDB" id="A0AAE0TUU0"/>
<protein>
    <submittedName>
        <fullName evidence="2">Uncharacterized protein</fullName>
    </submittedName>
</protein>
<reference evidence="2" key="1">
    <citation type="journal article" date="2023" name="Mol. Phylogenet. Evol.">
        <title>Genome-scale phylogeny and comparative genomics of the fungal order Sordariales.</title>
        <authorList>
            <person name="Hensen N."/>
            <person name="Bonometti L."/>
            <person name="Westerberg I."/>
            <person name="Brannstrom I.O."/>
            <person name="Guillou S."/>
            <person name="Cros-Aarteil S."/>
            <person name="Calhoun S."/>
            <person name="Haridas S."/>
            <person name="Kuo A."/>
            <person name="Mondo S."/>
            <person name="Pangilinan J."/>
            <person name="Riley R."/>
            <person name="LaButti K."/>
            <person name="Andreopoulos B."/>
            <person name="Lipzen A."/>
            <person name="Chen C."/>
            <person name="Yan M."/>
            <person name="Daum C."/>
            <person name="Ng V."/>
            <person name="Clum A."/>
            <person name="Steindorff A."/>
            <person name="Ohm R.A."/>
            <person name="Martin F."/>
            <person name="Silar P."/>
            <person name="Natvig D.O."/>
            <person name="Lalanne C."/>
            <person name="Gautier V."/>
            <person name="Ament-Velasquez S.L."/>
            <person name="Kruys A."/>
            <person name="Hutchinson M.I."/>
            <person name="Powell A.J."/>
            <person name="Barry K."/>
            <person name="Miller A.N."/>
            <person name="Grigoriev I.V."/>
            <person name="Debuchy R."/>
            <person name="Gladieux P."/>
            <person name="Hiltunen Thoren M."/>
            <person name="Johannesson H."/>
        </authorList>
    </citation>
    <scope>NUCLEOTIDE SEQUENCE</scope>
    <source>
        <strain evidence="2">CBS 958.72</strain>
    </source>
</reference>
<dbReference type="EMBL" id="JAULSN010000002">
    <property type="protein sequence ID" value="KAK3380380.1"/>
    <property type="molecule type" value="Genomic_DNA"/>
</dbReference>
<comment type="caution">
    <text evidence="2">The sequence shown here is derived from an EMBL/GenBank/DDBJ whole genome shotgun (WGS) entry which is preliminary data.</text>
</comment>
<evidence type="ECO:0000313" key="3">
    <source>
        <dbReference type="Proteomes" id="UP001287356"/>
    </source>
</evidence>
<gene>
    <name evidence="2" type="ORF">B0T24DRAFT_192388</name>
</gene>
<reference evidence="2" key="2">
    <citation type="submission" date="2023-06" db="EMBL/GenBank/DDBJ databases">
        <authorList>
            <consortium name="Lawrence Berkeley National Laboratory"/>
            <person name="Haridas S."/>
            <person name="Hensen N."/>
            <person name="Bonometti L."/>
            <person name="Westerberg I."/>
            <person name="Brannstrom I.O."/>
            <person name="Guillou S."/>
            <person name="Cros-Aarteil S."/>
            <person name="Calhoun S."/>
            <person name="Kuo A."/>
            <person name="Mondo S."/>
            <person name="Pangilinan J."/>
            <person name="Riley R."/>
            <person name="Labutti K."/>
            <person name="Andreopoulos B."/>
            <person name="Lipzen A."/>
            <person name="Chen C."/>
            <person name="Yanf M."/>
            <person name="Daum C."/>
            <person name="Ng V."/>
            <person name="Clum A."/>
            <person name="Steindorff A."/>
            <person name="Ohm R."/>
            <person name="Martin F."/>
            <person name="Silar P."/>
            <person name="Natvig D."/>
            <person name="Lalanne C."/>
            <person name="Gautier V."/>
            <person name="Ament-Velasquez S.L."/>
            <person name="Kruys A."/>
            <person name="Hutchinson M.I."/>
            <person name="Powell A.J."/>
            <person name="Barry K."/>
            <person name="Miller A.N."/>
            <person name="Grigoriev I.V."/>
            <person name="Debuchy R."/>
            <person name="Gladieux P."/>
            <person name="Thoren M.H."/>
            <person name="Johannesson H."/>
        </authorList>
    </citation>
    <scope>NUCLEOTIDE SEQUENCE</scope>
    <source>
        <strain evidence="2">CBS 958.72</strain>
    </source>
</reference>
<accession>A0AAE0TUU0</accession>
<evidence type="ECO:0000313" key="2">
    <source>
        <dbReference type="EMBL" id="KAK3380380.1"/>
    </source>
</evidence>
<evidence type="ECO:0000256" key="1">
    <source>
        <dbReference type="SAM" id="MobiDB-lite"/>
    </source>
</evidence>
<feature type="region of interest" description="Disordered" evidence="1">
    <location>
        <begin position="117"/>
        <end position="142"/>
    </location>
</feature>
<name>A0AAE0TUU0_9PEZI</name>
<keyword evidence="3" id="KW-1185">Reference proteome</keyword>
<organism evidence="2 3">
    <name type="scientific">Lasiosphaeria ovina</name>
    <dbReference type="NCBI Taxonomy" id="92902"/>
    <lineage>
        <taxon>Eukaryota</taxon>
        <taxon>Fungi</taxon>
        <taxon>Dikarya</taxon>
        <taxon>Ascomycota</taxon>
        <taxon>Pezizomycotina</taxon>
        <taxon>Sordariomycetes</taxon>
        <taxon>Sordariomycetidae</taxon>
        <taxon>Sordariales</taxon>
        <taxon>Lasiosphaeriaceae</taxon>
        <taxon>Lasiosphaeria</taxon>
    </lineage>
</organism>
<feature type="compositionally biased region" description="Polar residues" evidence="1">
    <location>
        <begin position="338"/>
        <end position="353"/>
    </location>
</feature>